<reference evidence="1" key="2">
    <citation type="submission" date="2021-04" db="EMBL/GenBank/DDBJ databases">
        <authorList>
            <person name="Gilroy R."/>
        </authorList>
    </citation>
    <scope>NUCLEOTIDE SEQUENCE</scope>
    <source>
        <strain evidence="1">CHK195-9823</strain>
    </source>
</reference>
<gene>
    <name evidence="1" type="ORF">H9747_03200</name>
</gene>
<dbReference type="Proteomes" id="UP000886814">
    <property type="component" value="Unassembled WGS sequence"/>
</dbReference>
<dbReference type="EMBL" id="DXIQ01000018">
    <property type="protein sequence ID" value="HIV37992.1"/>
    <property type="molecule type" value="Genomic_DNA"/>
</dbReference>
<protein>
    <submittedName>
        <fullName evidence="1">Uncharacterized protein</fullName>
    </submittedName>
</protein>
<evidence type="ECO:0000313" key="1">
    <source>
        <dbReference type="EMBL" id="HIV37992.1"/>
    </source>
</evidence>
<sequence>MEINILNSSNVGAVAQFMSTVKPECYGSTPLSIPSPQFVIFYNGEQEVPEREIMQLSSLYTVKEERPKLELEAVMLNIRPGHNQRLMEASTAFRK</sequence>
<dbReference type="AlphaFoldDB" id="A0A9D1PCT8"/>
<evidence type="ECO:0000313" key="2">
    <source>
        <dbReference type="Proteomes" id="UP000886814"/>
    </source>
</evidence>
<accession>A0A9D1PCT8</accession>
<name>A0A9D1PCT8_9FIRM</name>
<comment type="caution">
    <text evidence="1">The sequence shown here is derived from an EMBL/GenBank/DDBJ whole genome shotgun (WGS) entry which is preliminary data.</text>
</comment>
<proteinExistence type="predicted"/>
<reference evidence="1" key="1">
    <citation type="journal article" date="2021" name="PeerJ">
        <title>Extensive microbial diversity within the chicken gut microbiome revealed by metagenomics and culture.</title>
        <authorList>
            <person name="Gilroy R."/>
            <person name="Ravi A."/>
            <person name="Getino M."/>
            <person name="Pursley I."/>
            <person name="Horton D.L."/>
            <person name="Alikhan N.F."/>
            <person name="Baker D."/>
            <person name="Gharbi K."/>
            <person name="Hall N."/>
            <person name="Watson M."/>
            <person name="Adriaenssens E.M."/>
            <person name="Foster-Nyarko E."/>
            <person name="Jarju S."/>
            <person name="Secka A."/>
            <person name="Antonio M."/>
            <person name="Oren A."/>
            <person name="Chaudhuri R.R."/>
            <person name="La Ragione R."/>
            <person name="Hildebrand F."/>
            <person name="Pallen M.J."/>
        </authorList>
    </citation>
    <scope>NUCLEOTIDE SEQUENCE</scope>
    <source>
        <strain evidence="1">CHK195-9823</strain>
    </source>
</reference>
<organism evidence="1 2">
    <name type="scientific">Candidatus Blautia stercorigallinarum</name>
    <dbReference type="NCBI Taxonomy" id="2838501"/>
    <lineage>
        <taxon>Bacteria</taxon>
        <taxon>Bacillati</taxon>
        <taxon>Bacillota</taxon>
        <taxon>Clostridia</taxon>
        <taxon>Lachnospirales</taxon>
        <taxon>Lachnospiraceae</taxon>
        <taxon>Blautia</taxon>
    </lineage>
</organism>